<keyword evidence="7" id="KW-1185">Reference proteome</keyword>
<dbReference type="Pfam" id="PF03466">
    <property type="entry name" value="LysR_substrate"/>
    <property type="match status" value="1"/>
</dbReference>
<dbReference type="Proteomes" id="UP000634522">
    <property type="component" value="Unassembled WGS sequence"/>
</dbReference>
<dbReference type="PANTHER" id="PTHR30126:SF6">
    <property type="entry name" value="HTH-TYPE TRANSCRIPTIONAL REGULATOR CYSB-RELATED"/>
    <property type="match status" value="1"/>
</dbReference>
<dbReference type="SUPFAM" id="SSF46785">
    <property type="entry name" value="Winged helix' DNA-binding domain"/>
    <property type="match status" value="1"/>
</dbReference>
<dbReference type="PRINTS" id="PR00039">
    <property type="entry name" value="HTHLYSR"/>
</dbReference>
<comment type="caution">
    <text evidence="6">The sequence shown here is derived from an EMBL/GenBank/DDBJ whole genome shotgun (WGS) entry which is preliminary data.</text>
</comment>
<comment type="similarity">
    <text evidence="1">Belongs to the LysR transcriptional regulatory family.</text>
</comment>
<reference evidence="6 7" key="1">
    <citation type="submission" date="2019-12" db="EMBL/GenBank/DDBJ databases">
        <title>Comparative genomics gives insights into the taxonomy of the Azoarcus-Aromatoleum group and reveals separate origins of nif in the plant-associated Azoarcus and non-plant-associated Aromatoleum sub-groups.</title>
        <authorList>
            <person name="Lafos M."/>
            <person name="Maluk M."/>
            <person name="Batista M."/>
            <person name="Junghare M."/>
            <person name="Carmona M."/>
            <person name="Faoro H."/>
            <person name="Cruz L.M."/>
            <person name="Battistoni F."/>
            <person name="De Souza E."/>
            <person name="Pedrosa F."/>
            <person name="Chen W.-M."/>
            <person name="Poole P.S."/>
            <person name="Dixon R.A."/>
            <person name="James E.K."/>
        </authorList>
    </citation>
    <scope>NUCLEOTIDE SEQUENCE [LARGE SCALE GENOMIC DNA]</scope>
    <source>
        <strain evidence="6 7">T</strain>
    </source>
</reference>
<evidence type="ECO:0000313" key="7">
    <source>
        <dbReference type="Proteomes" id="UP000634522"/>
    </source>
</evidence>
<feature type="domain" description="HTH lysR-type" evidence="5">
    <location>
        <begin position="1"/>
        <end position="59"/>
    </location>
</feature>
<evidence type="ECO:0000256" key="2">
    <source>
        <dbReference type="ARBA" id="ARBA00023015"/>
    </source>
</evidence>
<dbReference type="Pfam" id="PF00126">
    <property type="entry name" value="HTH_1"/>
    <property type="match status" value="1"/>
</dbReference>
<dbReference type="Gene3D" id="3.40.190.10">
    <property type="entry name" value="Periplasmic binding protein-like II"/>
    <property type="match status" value="2"/>
</dbReference>
<evidence type="ECO:0000256" key="1">
    <source>
        <dbReference type="ARBA" id="ARBA00009437"/>
    </source>
</evidence>
<accession>A0ABX1NG66</accession>
<dbReference type="SUPFAM" id="SSF53850">
    <property type="entry name" value="Periplasmic binding protein-like II"/>
    <property type="match status" value="1"/>
</dbReference>
<dbReference type="InterPro" id="IPR005119">
    <property type="entry name" value="LysR_subst-bd"/>
</dbReference>
<evidence type="ECO:0000256" key="3">
    <source>
        <dbReference type="ARBA" id="ARBA00023125"/>
    </source>
</evidence>
<dbReference type="NCBIfam" id="NF009327">
    <property type="entry name" value="PRK12684.1"/>
    <property type="match status" value="1"/>
</dbReference>
<gene>
    <name evidence="6" type="primary">cysB</name>
    <name evidence="6" type="ORF">GPA27_12965</name>
</gene>
<dbReference type="NCBIfam" id="NF009326">
    <property type="entry name" value="PRK12681.1"/>
    <property type="match status" value="1"/>
</dbReference>
<dbReference type="PANTHER" id="PTHR30126">
    <property type="entry name" value="HTH-TYPE TRANSCRIPTIONAL REGULATOR"/>
    <property type="match status" value="1"/>
</dbReference>
<evidence type="ECO:0000256" key="4">
    <source>
        <dbReference type="ARBA" id="ARBA00023163"/>
    </source>
</evidence>
<keyword evidence="2" id="KW-0805">Transcription regulation</keyword>
<dbReference type="EMBL" id="WTVS01000025">
    <property type="protein sequence ID" value="NMF98296.1"/>
    <property type="molecule type" value="Genomic_DNA"/>
</dbReference>
<name>A0ABX1NG66_9RHOO</name>
<dbReference type="InterPro" id="IPR037423">
    <property type="entry name" value="CysB_PBP2"/>
</dbReference>
<dbReference type="PROSITE" id="PS50931">
    <property type="entry name" value="HTH_LYSR"/>
    <property type="match status" value="1"/>
</dbReference>
<dbReference type="InterPro" id="IPR036390">
    <property type="entry name" value="WH_DNA-bd_sf"/>
</dbReference>
<dbReference type="Gene3D" id="1.10.10.10">
    <property type="entry name" value="Winged helix-like DNA-binding domain superfamily/Winged helix DNA-binding domain"/>
    <property type="match status" value="1"/>
</dbReference>
<dbReference type="RefSeq" id="WP_169141055.1">
    <property type="nucleotide sequence ID" value="NZ_WTVS01000025.1"/>
</dbReference>
<proteinExistence type="inferred from homology"/>
<keyword evidence="3" id="KW-0238">DNA-binding</keyword>
<evidence type="ECO:0000313" key="6">
    <source>
        <dbReference type="EMBL" id="NMF98296.1"/>
    </source>
</evidence>
<dbReference type="InterPro" id="IPR000847">
    <property type="entry name" value="LysR_HTH_N"/>
</dbReference>
<keyword evidence="4" id="KW-0804">Transcription</keyword>
<sequence length="313" mass="34876">MNLQQLRYIHEVARRGLNVSEAAEALFTSQPGVSKQIRQFEAELGVDIFVRHGKRLVDVTAPGRQVLAIAERMLRDADNLRQVGDEFTNEVAGDLSIATTHTQARYVLPRVIRDFMQRFPQVKLSLHQGSPRQVCDMVMSGEAHIAIATEAIAEYDELVMLPCYQWNRCIVAAPRHPILKEHPLTLEAIARYPVITYDDAFTGRSLINKAFLGRGLRPNVVLTALDSDVIKTYVAMDLGIGIVARMAYDAATDKALGMADASHLFESSTTRVGLRRNAYLRGYVYAFIELFAPHLTRRMVDVALAGGGEDYGM</sequence>
<evidence type="ECO:0000259" key="5">
    <source>
        <dbReference type="PROSITE" id="PS50931"/>
    </source>
</evidence>
<protein>
    <submittedName>
        <fullName evidence="6">HTH-type transcriptional regulator CysB</fullName>
    </submittedName>
</protein>
<dbReference type="InterPro" id="IPR036388">
    <property type="entry name" value="WH-like_DNA-bd_sf"/>
</dbReference>
<organism evidence="6 7">
    <name type="scientific">Aromatoleum toluolicum</name>
    <dbReference type="NCBI Taxonomy" id="90060"/>
    <lineage>
        <taxon>Bacteria</taxon>
        <taxon>Pseudomonadati</taxon>
        <taxon>Pseudomonadota</taxon>
        <taxon>Betaproteobacteria</taxon>
        <taxon>Rhodocyclales</taxon>
        <taxon>Rhodocyclaceae</taxon>
        <taxon>Aromatoleum</taxon>
    </lineage>
</organism>
<dbReference type="CDD" id="cd08413">
    <property type="entry name" value="PBP2_CysB_like"/>
    <property type="match status" value="1"/>
</dbReference>